<dbReference type="EMBL" id="SJKD01000004">
    <property type="protein sequence ID" value="TCC48813.1"/>
    <property type="molecule type" value="Genomic_DNA"/>
</dbReference>
<dbReference type="Proteomes" id="UP000293342">
    <property type="component" value="Unassembled WGS sequence"/>
</dbReference>
<evidence type="ECO:0000313" key="1">
    <source>
        <dbReference type="EMBL" id="TCC48813.1"/>
    </source>
</evidence>
<keyword evidence="2" id="KW-1185">Reference proteome</keyword>
<sequence>MRVVCVDVPVPVIGMEVESSPWVTLDREYVVLAISAEAGGRVQLQLVTDDKDTLGWFDAGCFVCVEGDVPSTWVVRLGEKGLLELGPEAWLAPGFWEAYYDGDASAADAVESQLAAILGTGSPG</sequence>
<protein>
    <submittedName>
        <fullName evidence="1">Uncharacterized protein</fullName>
    </submittedName>
</protein>
<gene>
    <name evidence="1" type="ORF">E0H75_19770</name>
</gene>
<accession>A0A4R0JNK4</accession>
<dbReference type="RefSeq" id="WP_131515051.1">
    <property type="nucleotide sequence ID" value="NZ_SJKD01000004.1"/>
</dbReference>
<dbReference type="OrthoDB" id="4952169at2"/>
<organism evidence="1 2">
    <name type="scientific">Kribbella capetownensis</name>
    <dbReference type="NCBI Taxonomy" id="1572659"/>
    <lineage>
        <taxon>Bacteria</taxon>
        <taxon>Bacillati</taxon>
        <taxon>Actinomycetota</taxon>
        <taxon>Actinomycetes</taxon>
        <taxon>Propionibacteriales</taxon>
        <taxon>Kribbellaceae</taxon>
        <taxon>Kribbella</taxon>
    </lineage>
</organism>
<dbReference type="AlphaFoldDB" id="A0A4R0JNK4"/>
<evidence type="ECO:0000313" key="2">
    <source>
        <dbReference type="Proteomes" id="UP000293342"/>
    </source>
</evidence>
<name>A0A4R0JNK4_9ACTN</name>
<proteinExistence type="predicted"/>
<reference evidence="1 2" key="1">
    <citation type="submission" date="2019-02" db="EMBL/GenBank/DDBJ databases">
        <title>Kribbella capetownensis sp. nov. and Kribbella speibonae sp. nov., isolated from soil.</title>
        <authorList>
            <person name="Curtis S.M."/>
            <person name="Norton I."/>
            <person name="Everest G.J."/>
            <person name="Meyers P.R."/>
        </authorList>
    </citation>
    <scope>NUCLEOTIDE SEQUENCE [LARGE SCALE GENOMIC DNA]</scope>
    <source>
        <strain evidence="1 2">YM53</strain>
    </source>
</reference>
<comment type="caution">
    <text evidence="1">The sequence shown here is derived from an EMBL/GenBank/DDBJ whole genome shotgun (WGS) entry which is preliminary data.</text>
</comment>